<feature type="compositionally biased region" description="Low complexity" evidence="1">
    <location>
        <begin position="500"/>
        <end position="516"/>
    </location>
</feature>
<proteinExistence type="predicted"/>
<evidence type="ECO:0000313" key="2">
    <source>
        <dbReference type="EMBL" id="KAF6753403.1"/>
    </source>
</evidence>
<feature type="compositionally biased region" description="Polar residues" evidence="1">
    <location>
        <begin position="340"/>
        <end position="352"/>
    </location>
</feature>
<comment type="caution">
    <text evidence="2">The sequence shown here is derived from an EMBL/GenBank/DDBJ whole genome shotgun (WGS) entry which is preliminary data.</text>
</comment>
<feature type="compositionally biased region" description="Basic and acidic residues" evidence="1">
    <location>
        <begin position="571"/>
        <end position="587"/>
    </location>
</feature>
<feature type="compositionally biased region" description="Low complexity" evidence="1">
    <location>
        <begin position="546"/>
        <end position="570"/>
    </location>
</feature>
<accession>A0A8H6HUE2</accession>
<sequence length="635" mass="67420">MTLLPVLPPPVSTTFPASGSSSSSVSESAPSAALSPLSTATAIGLPRPDFVSHPSHSSESSSYSSSSWSSSSTSSTSTTLTTPSPPRSPTALPKAITYYPTPASPLSTSARALGFPKATTPTSLSLTFSAHTSIPEDAVVEQHPFSEYHYPFEEIPRPSTPKSTKPKPKSKTYTNAHASTSTSTPSGKTGTKNSKQYEFRRTKETIEERREREIDEQEDAQWFFGATSVRDFNSASTSGTSRSEDEAESANGSLLLFRERQRRFYWFKQVRGKRKLEEEEQRAKEEGRVWKKIRMDGGQEFEREGREHEHEYEYLRESGDVRMGSSTPPPPTVRPGEVQRTGSYSRTLNLRSPSPALTDGGHRRHQSGGTSRENTPAPTTTRKTTTASAVAGPGPKTLAIAQETFMNSQAQEKRGSTPPAAPAPTLQVNGVTVVKTTGATGGMGRPRGLWRARGSGPVPTLASTAAAATVSGEKTQIGGFVFGSNFLAGSALQHKNGQPAGSTSTGASLSLASQASSKRRAVHRKGLPGDASIVDIAGGVKRGRSRSASCSSSSSSSSSSYSGSSSCESDSGIRREAGRRKSSDEGPQRATSSKSSSKRPPRGGMAPAKSFDYSGRETGELGIFACFEPSPFAPP</sequence>
<evidence type="ECO:0000256" key="1">
    <source>
        <dbReference type="SAM" id="MobiDB-lite"/>
    </source>
</evidence>
<protein>
    <submittedName>
        <fullName evidence="2">Uncharacterized protein</fullName>
    </submittedName>
</protein>
<evidence type="ECO:0000313" key="3">
    <source>
        <dbReference type="Proteomes" id="UP000521943"/>
    </source>
</evidence>
<dbReference type="EMBL" id="JACGCI010000039">
    <property type="protein sequence ID" value="KAF6753403.1"/>
    <property type="molecule type" value="Genomic_DNA"/>
</dbReference>
<feature type="compositionally biased region" description="Low complexity" evidence="1">
    <location>
        <begin position="12"/>
        <end position="42"/>
    </location>
</feature>
<dbReference type="Proteomes" id="UP000521943">
    <property type="component" value="Unassembled WGS sequence"/>
</dbReference>
<feature type="compositionally biased region" description="Pro residues" evidence="1">
    <location>
        <begin position="1"/>
        <end position="11"/>
    </location>
</feature>
<name>A0A8H6HUE2_9AGAR</name>
<feature type="region of interest" description="Disordered" evidence="1">
    <location>
        <begin position="151"/>
        <end position="220"/>
    </location>
</feature>
<feature type="region of interest" description="Disordered" evidence="1">
    <location>
        <begin position="298"/>
        <end position="394"/>
    </location>
</feature>
<feature type="compositionally biased region" description="Low complexity" evidence="1">
    <location>
        <begin position="179"/>
        <end position="194"/>
    </location>
</feature>
<keyword evidence="3" id="KW-1185">Reference proteome</keyword>
<dbReference type="AlphaFoldDB" id="A0A8H6HUE2"/>
<feature type="region of interest" description="Disordered" evidence="1">
    <location>
        <begin position="494"/>
        <end position="614"/>
    </location>
</feature>
<feature type="region of interest" description="Disordered" evidence="1">
    <location>
        <begin position="1"/>
        <end position="96"/>
    </location>
</feature>
<feature type="compositionally biased region" description="Basic and acidic residues" evidence="1">
    <location>
        <begin position="195"/>
        <end position="213"/>
    </location>
</feature>
<feature type="compositionally biased region" description="Basic and acidic residues" evidence="1">
    <location>
        <begin position="298"/>
        <end position="320"/>
    </location>
</feature>
<feature type="compositionally biased region" description="Low complexity" evidence="1">
    <location>
        <begin position="375"/>
        <end position="387"/>
    </location>
</feature>
<organism evidence="2 3">
    <name type="scientific">Ephemerocybe angulata</name>
    <dbReference type="NCBI Taxonomy" id="980116"/>
    <lineage>
        <taxon>Eukaryota</taxon>
        <taxon>Fungi</taxon>
        <taxon>Dikarya</taxon>
        <taxon>Basidiomycota</taxon>
        <taxon>Agaricomycotina</taxon>
        <taxon>Agaricomycetes</taxon>
        <taxon>Agaricomycetidae</taxon>
        <taxon>Agaricales</taxon>
        <taxon>Agaricineae</taxon>
        <taxon>Psathyrellaceae</taxon>
        <taxon>Ephemerocybe</taxon>
    </lineage>
</organism>
<feature type="compositionally biased region" description="Basic residues" evidence="1">
    <location>
        <begin position="517"/>
        <end position="526"/>
    </location>
</feature>
<feature type="compositionally biased region" description="Low complexity" evidence="1">
    <location>
        <begin position="52"/>
        <end position="82"/>
    </location>
</feature>
<gene>
    <name evidence="2" type="ORF">DFP72DRAFT_406107</name>
</gene>
<reference evidence="2 3" key="1">
    <citation type="submission" date="2020-07" db="EMBL/GenBank/DDBJ databases">
        <title>Comparative genomics of pyrophilous fungi reveals a link between fire events and developmental genes.</title>
        <authorList>
            <consortium name="DOE Joint Genome Institute"/>
            <person name="Steindorff A.S."/>
            <person name="Carver A."/>
            <person name="Calhoun S."/>
            <person name="Stillman K."/>
            <person name="Liu H."/>
            <person name="Lipzen A."/>
            <person name="Pangilinan J."/>
            <person name="Labutti K."/>
            <person name="Bruns T.D."/>
            <person name="Grigoriev I.V."/>
        </authorList>
    </citation>
    <scope>NUCLEOTIDE SEQUENCE [LARGE SCALE GENOMIC DNA]</scope>
    <source>
        <strain evidence="2 3">CBS 144469</strain>
    </source>
</reference>